<evidence type="ECO:0000313" key="1">
    <source>
        <dbReference type="EMBL" id="MBU2875668.1"/>
    </source>
</evidence>
<evidence type="ECO:0000313" key="2">
    <source>
        <dbReference type="Proteomes" id="UP000753376"/>
    </source>
</evidence>
<dbReference type="Pfam" id="PF13344">
    <property type="entry name" value="Hydrolase_6"/>
    <property type="match status" value="1"/>
</dbReference>
<gene>
    <name evidence="1" type="ORF">KO508_16840</name>
</gene>
<dbReference type="GO" id="GO:0016787">
    <property type="term" value="F:hydrolase activity"/>
    <property type="evidence" value="ECO:0007669"/>
    <property type="project" value="UniProtKB-KW"/>
</dbReference>
<dbReference type="NCBIfam" id="TIGR01460">
    <property type="entry name" value="HAD-SF-IIA"/>
    <property type="match status" value="1"/>
</dbReference>
<keyword evidence="2" id="KW-1185">Reference proteome</keyword>
<comment type="caution">
    <text evidence="1">The sequence shown here is derived from an EMBL/GenBank/DDBJ whole genome shotgun (WGS) entry which is preliminary data.</text>
</comment>
<dbReference type="Proteomes" id="UP000753376">
    <property type="component" value="Unassembled WGS sequence"/>
</dbReference>
<reference evidence="1 2" key="1">
    <citation type="submission" date="2021-05" db="EMBL/GenBank/DDBJ databases">
        <title>Draft genomes of bacteria isolated from model marine particles.</title>
        <authorList>
            <person name="Datta M.S."/>
            <person name="Schwartzman J.A."/>
            <person name="Enke T.N."/>
            <person name="Saavedra J."/>
            <person name="Cermak N."/>
            <person name="Cordero O.X."/>
        </authorList>
    </citation>
    <scope>NUCLEOTIDE SEQUENCE [LARGE SCALE GENOMIC DNA]</scope>
    <source>
        <strain evidence="1 2">D2M19</strain>
    </source>
</reference>
<dbReference type="RefSeq" id="WP_216009431.1">
    <property type="nucleotide sequence ID" value="NZ_JAHKPV010000021.1"/>
</dbReference>
<proteinExistence type="predicted"/>
<dbReference type="PANTHER" id="PTHR19288:SF90">
    <property type="entry name" value="OS08G0542600 PROTEIN"/>
    <property type="match status" value="1"/>
</dbReference>
<dbReference type="EMBL" id="JAHKPV010000021">
    <property type="protein sequence ID" value="MBU2875668.1"/>
    <property type="molecule type" value="Genomic_DNA"/>
</dbReference>
<sequence length="304" mass="33383">MKPSPRWAFEAYQRIRCRLPELHPEPVKPQQVPSLGAICDRFDGFIFDAFGVLNAGNCALPTAVARFHDLQSMGKHCLVLSNAASVPQQELVRKYRNLGFPITPEQLISSRMLVNAALASEPERTWAIMAPTSAHADQLPCRGFIIGDLKVKANRERLHSADAILMLSAQRWTDELQQGLIDSLHHRPRPVWVANPDLVAPRENGMSLEPGYYAHHLMDAADVDTVFFGKPFSNAFSAAKSRLSQIPASRLLMVGDTLHTDILGGRNAGIRTMLVTAHGALKGLDVNACIAASEIVPDFIAPEI</sequence>
<dbReference type="InterPro" id="IPR006357">
    <property type="entry name" value="HAD-SF_hydro_IIA"/>
</dbReference>
<dbReference type="Pfam" id="PF13242">
    <property type="entry name" value="Hydrolase_like"/>
    <property type="match status" value="1"/>
</dbReference>
<name>A0ABS6AC06_9GAMM</name>
<keyword evidence="1" id="KW-0378">Hydrolase</keyword>
<accession>A0ABS6AC06</accession>
<protein>
    <submittedName>
        <fullName evidence="1">HAD-IIA family hydrolase</fullName>
    </submittedName>
</protein>
<dbReference type="PANTHER" id="PTHR19288">
    <property type="entry name" value="4-NITROPHENYLPHOSPHATASE-RELATED"/>
    <property type="match status" value="1"/>
</dbReference>
<organism evidence="1 2">
    <name type="scientific">Marinobacter salexigens</name>
    <dbReference type="NCBI Taxonomy" id="1925763"/>
    <lineage>
        <taxon>Bacteria</taxon>
        <taxon>Pseudomonadati</taxon>
        <taxon>Pseudomonadota</taxon>
        <taxon>Gammaproteobacteria</taxon>
        <taxon>Pseudomonadales</taxon>
        <taxon>Marinobacteraceae</taxon>
        <taxon>Marinobacter</taxon>
    </lineage>
</organism>